<dbReference type="InterPro" id="IPR013762">
    <property type="entry name" value="Integrase-like_cat_sf"/>
</dbReference>
<dbReference type="InterPro" id="IPR010998">
    <property type="entry name" value="Integrase_recombinase_N"/>
</dbReference>
<feature type="domain" description="Tyr recombinase" evidence="6">
    <location>
        <begin position="208"/>
        <end position="400"/>
    </location>
</feature>
<dbReference type="GO" id="GO:0015074">
    <property type="term" value="P:DNA integration"/>
    <property type="evidence" value="ECO:0007669"/>
    <property type="project" value="UniProtKB-KW"/>
</dbReference>
<keyword evidence="2" id="KW-0229">DNA integration</keyword>
<dbReference type="InterPro" id="IPR011010">
    <property type="entry name" value="DNA_brk_join_enz"/>
</dbReference>
<dbReference type="Gene3D" id="3.30.160.390">
    <property type="entry name" value="Integrase, DNA-binding domain"/>
    <property type="match status" value="1"/>
</dbReference>
<proteinExistence type="inferred from homology"/>
<dbReference type="Gene3D" id="1.10.150.130">
    <property type="match status" value="1"/>
</dbReference>
<evidence type="ECO:0000313" key="9">
    <source>
        <dbReference type="Proteomes" id="UP000070250"/>
    </source>
</evidence>
<dbReference type="PANTHER" id="PTHR30629:SF2">
    <property type="entry name" value="PROPHAGE INTEGRASE INTS-RELATED"/>
    <property type="match status" value="1"/>
</dbReference>
<evidence type="ECO:0000259" key="6">
    <source>
        <dbReference type="PROSITE" id="PS51898"/>
    </source>
</evidence>
<dbReference type="Proteomes" id="UP000070250">
    <property type="component" value="Chromosome"/>
</dbReference>
<dbReference type="Gene3D" id="1.10.443.10">
    <property type="entry name" value="Intergrase catalytic core"/>
    <property type="match status" value="1"/>
</dbReference>
<dbReference type="InterPro" id="IPR044068">
    <property type="entry name" value="CB"/>
</dbReference>
<organism evidence="8 9">
    <name type="scientific">Steroidobacter denitrificans</name>
    <dbReference type="NCBI Taxonomy" id="465721"/>
    <lineage>
        <taxon>Bacteria</taxon>
        <taxon>Pseudomonadati</taxon>
        <taxon>Pseudomonadota</taxon>
        <taxon>Gammaproteobacteria</taxon>
        <taxon>Steroidobacterales</taxon>
        <taxon>Steroidobacteraceae</taxon>
        <taxon>Steroidobacter</taxon>
    </lineage>
</organism>
<keyword evidence="4" id="KW-0233">DNA recombination</keyword>
<reference evidence="8 9" key="1">
    <citation type="submission" date="2015-06" db="EMBL/GenBank/DDBJ databases">
        <title>A Comprehensive Approach to Explore the Metabolic and Phylogenetic Diversity of Bacterial Steroid Degradation in the Environment: Testosterone as an Example.</title>
        <authorList>
            <person name="Yang F.-C."/>
            <person name="Chen Y.-L."/>
            <person name="Yu C.-P."/>
            <person name="Tang S.-L."/>
            <person name="Wang P.-H."/>
            <person name="Ismail W."/>
            <person name="Wang C.-H."/>
            <person name="Yang C.-Y."/>
            <person name="Chiang Y.-R."/>
        </authorList>
    </citation>
    <scope>NUCLEOTIDE SEQUENCE [LARGE SCALE GENOMIC DNA]</scope>
    <source>
        <strain evidence="8 9">DSM 18526</strain>
    </source>
</reference>
<sequence>MALSDVAVRQAKATGTDYTLPDFDGLSLAVSAAGTKTWHFRYTWLGRQKRMSLGVYPEISLREARTRRDEARALVAKDINPQRQRTRDRQLATQAEQNTFQAVYEKWLKFREQGRLKRGRQTTLATLPRIFGNDVLPTLGKRSIHVITRADLLEIVGRIEKRGAPSVAEKVRTWLNQLFRYALVVVPGLERNPASDLDVVAMPQPPVRHNPFLRMSELPEFLQLLRKYPGRLQTQLGVRMLFLTGVRTGELRLATPDQFHLDDGLWIIPPDVVKQLELKMQKENLRTEDIPPYIVPLSLQAVEIVRHMLERFKQGQKHVFPGAKSLKQRISENTLNTAVKRLGYDGRLTGHGIRATLSTTLNELGYPDKWIDAQLSHVDPNPVRRTYNHAEYVEQRRCMMQDWADRLDLLEQGQLEAASNPLALHLEGLPMAGDGSNTQGSPASTTVQTLVLSKPHDAPPQGAIQMQRLSAVRAPKTEPTISNVQRERMILLDILESPHNLSVADYAKLAGKSRRWITYEVTAGNLLSISLGNRGQRVPDWQLDPLKRRLVQTILKQTARGVDPWEIYHALTQPYDEFGGQSPIEAVTLETLEMAVQVVRRALLIQQIDGPLPRREGGTTRSSALA</sequence>
<dbReference type="GO" id="GO:0003677">
    <property type="term" value="F:DNA binding"/>
    <property type="evidence" value="ECO:0007669"/>
    <property type="project" value="UniProtKB-UniRule"/>
</dbReference>
<evidence type="ECO:0000256" key="1">
    <source>
        <dbReference type="ARBA" id="ARBA00008857"/>
    </source>
</evidence>
<dbReference type="STRING" id="465721.ACG33_13810"/>
<dbReference type="OrthoDB" id="9795573at2"/>
<evidence type="ECO:0000256" key="2">
    <source>
        <dbReference type="ARBA" id="ARBA00022908"/>
    </source>
</evidence>
<dbReference type="SUPFAM" id="SSF56349">
    <property type="entry name" value="DNA breaking-rejoining enzymes"/>
    <property type="match status" value="1"/>
</dbReference>
<evidence type="ECO:0000313" key="8">
    <source>
        <dbReference type="EMBL" id="AMN48154.1"/>
    </source>
</evidence>
<comment type="similarity">
    <text evidence="1">Belongs to the 'phage' integrase family.</text>
</comment>
<dbReference type="Pfam" id="PF13356">
    <property type="entry name" value="Arm-DNA-bind_3"/>
    <property type="match status" value="1"/>
</dbReference>
<protein>
    <submittedName>
        <fullName evidence="8">Integrase</fullName>
    </submittedName>
</protein>
<dbReference type="RefSeq" id="WP_014159561.1">
    <property type="nucleotide sequence ID" value="NZ_CP011971.1"/>
</dbReference>
<dbReference type="GO" id="GO:0006310">
    <property type="term" value="P:DNA recombination"/>
    <property type="evidence" value="ECO:0007669"/>
    <property type="project" value="UniProtKB-KW"/>
</dbReference>
<evidence type="ECO:0000256" key="3">
    <source>
        <dbReference type="ARBA" id="ARBA00023125"/>
    </source>
</evidence>
<evidence type="ECO:0000259" key="7">
    <source>
        <dbReference type="PROSITE" id="PS51900"/>
    </source>
</evidence>
<dbReference type="PANTHER" id="PTHR30629">
    <property type="entry name" value="PROPHAGE INTEGRASE"/>
    <property type="match status" value="1"/>
</dbReference>
<dbReference type="InterPro" id="IPR002104">
    <property type="entry name" value="Integrase_catalytic"/>
</dbReference>
<gene>
    <name evidence="8" type="ORF">ACG33_13810</name>
</gene>
<dbReference type="KEGG" id="sdf:ACG33_13810"/>
<keyword evidence="3 5" id="KW-0238">DNA-binding</keyword>
<dbReference type="PATRIC" id="fig|465721.4.peg.2957"/>
<dbReference type="Pfam" id="PF00589">
    <property type="entry name" value="Phage_integrase"/>
    <property type="match status" value="1"/>
</dbReference>
<keyword evidence="9" id="KW-1185">Reference proteome</keyword>
<dbReference type="Pfam" id="PF22022">
    <property type="entry name" value="Phage_int_M"/>
    <property type="match status" value="1"/>
</dbReference>
<dbReference type="AlphaFoldDB" id="A0A127FCM0"/>
<evidence type="ECO:0000256" key="5">
    <source>
        <dbReference type="PROSITE-ProRule" id="PRU01248"/>
    </source>
</evidence>
<dbReference type="InterPro" id="IPR053876">
    <property type="entry name" value="Phage_int_M"/>
</dbReference>
<feature type="domain" description="Core-binding (CB)" evidence="7">
    <location>
        <begin position="98"/>
        <end position="183"/>
    </location>
</feature>
<dbReference type="PROSITE" id="PS51898">
    <property type="entry name" value="TYR_RECOMBINASE"/>
    <property type="match status" value="1"/>
</dbReference>
<accession>A0A127FCM0</accession>
<dbReference type="InterPro" id="IPR038488">
    <property type="entry name" value="Integrase_DNA-bd_sf"/>
</dbReference>
<dbReference type="InterPro" id="IPR050808">
    <property type="entry name" value="Phage_Integrase"/>
</dbReference>
<dbReference type="InterPro" id="IPR025166">
    <property type="entry name" value="Integrase_DNA_bind_dom"/>
</dbReference>
<dbReference type="CDD" id="cd00801">
    <property type="entry name" value="INT_P4_C"/>
    <property type="match status" value="1"/>
</dbReference>
<name>A0A127FCM0_STEDE</name>
<evidence type="ECO:0000256" key="4">
    <source>
        <dbReference type="ARBA" id="ARBA00023172"/>
    </source>
</evidence>
<dbReference type="EMBL" id="CP011971">
    <property type="protein sequence ID" value="AMN48154.1"/>
    <property type="molecule type" value="Genomic_DNA"/>
</dbReference>
<dbReference type="PROSITE" id="PS51900">
    <property type="entry name" value="CB"/>
    <property type="match status" value="1"/>
</dbReference>